<dbReference type="AlphaFoldDB" id="A0AA40KQX0"/>
<accession>A0AA40KQX0</accession>
<organism evidence="2 3">
    <name type="scientific">Melipona bicolor</name>
    <dbReference type="NCBI Taxonomy" id="60889"/>
    <lineage>
        <taxon>Eukaryota</taxon>
        <taxon>Metazoa</taxon>
        <taxon>Ecdysozoa</taxon>
        <taxon>Arthropoda</taxon>
        <taxon>Hexapoda</taxon>
        <taxon>Insecta</taxon>
        <taxon>Pterygota</taxon>
        <taxon>Neoptera</taxon>
        <taxon>Endopterygota</taxon>
        <taxon>Hymenoptera</taxon>
        <taxon>Apocrita</taxon>
        <taxon>Aculeata</taxon>
        <taxon>Apoidea</taxon>
        <taxon>Anthophila</taxon>
        <taxon>Apidae</taxon>
        <taxon>Melipona</taxon>
    </lineage>
</organism>
<reference evidence="2" key="1">
    <citation type="submission" date="2021-10" db="EMBL/GenBank/DDBJ databases">
        <title>Melipona bicolor Genome sequencing and assembly.</title>
        <authorList>
            <person name="Araujo N.S."/>
            <person name="Arias M.C."/>
        </authorList>
    </citation>
    <scope>NUCLEOTIDE SEQUENCE</scope>
    <source>
        <strain evidence="2">USP_2M_L1-L4_2017</strain>
        <tissue evidence="2">Whole body</tissue>
    </source>
</reference>
<evidence type="ECO:0000313" key="3">
    <source>
        <dbReference type="Proteomes" id="UP001177670"/>
    </source>
</evidence>
<name>A0AA40KQX0_9HYME</name>
<keyword evidence="3" id="KW-1185">Reference proteome</keyword>
<gene>
    <name evidence="2" type="ORF">K0M31_019219</name>
</gene>
<proteinExistence type="predicted"/>
<evidence type="ECO:0000313" key="2">
    <source>
        <dbReference type="EMBL" id="KAK1129495.1"/>
    </source>
</evidence>
<protein>
    <submittedName>
        <fullName evidence="2">Uncharacterized protein</fullName>
    </submittedName>
</protein>
<dbReference type="Proteomes" id="UP001177670">
    <property type="component" value="Unassembled WGS sequence"/>
</dbReference>
<feature type="region of interest" description="Disordered" evidence="1">
    <location>
        <begin position="1"/>
        <end position="22"/>
    </location>
</feature>
<comment type="caution">
    <text evidence="2">The sequence shown here is derived from an EMBL/GenBank/DDBJ whole genome shotgun (WGS) entry which is preliminary data.</text>
</comment>
<evidence type="ECO:0000256" key="1">
    <source>
        <dbReference type="SAM" id="MobiDB-lite"/>
    </source>
</evidence>
<sequence>MVNRSKWSSTRAECNLRSNSSPTEFPREIVDRTVVSTKLEYQSRRQHRRCVFLRRRLNDGTKEKEEGNTGRKYWRTAGFLAHSVRSSAHRGEKGREFSVAHSVSRCSDFMVPGQKTEKVLTRRRQWRERGDKLKWAREAGGTISVLRSKLCMPGKFSVPCAP</sequence>
<dbReference type="EMBL" id="JAHYIQ010000008">
    <property type="protein sequence ID" value="KAK1129495.1"/>
    <property type="molecule type" value="Genomic_DNA"/>
</dbReference>